<evidence type="ECO:0000256" key="1">
    <source>
        <dbReference type="SAM" id="MobiDB-lite"/>
    </source>
</evidence>
<dbReference type="PANTHER" id="PTHR33018:SF19">
    <property type="entry name" value="OS12G0558775 PROTEIN"/>
    <property type="match status" value="1"/>
</dbReference>
<evidence type="ECO:0000313" key="2">
    <source>
        <dbReference type="EMBL" id="KAG2547044.1"/>
    </source>
</evidence>
<feature type="compositionally biased region" description="Basic and acidic residues" evidence="1">
    <location>
        <begin position="76"/>
        <end position="97"/>
    </location>
</feature>
<sequence length="509" mass="59378">MDSTCELDIATDEGIEVLGDAINQYVQWHRRDIILQGCSSQELQPGPEANIEYAALFPVPEENNREQDQTTLVGNDRVDDFPHHDPTPVDANIETRHPVLPSPKSATKITEMPSPQAPPKMPKIPRMITTYGKAPSAYVDKFLRAMNNPPSSFKNKEKAPLQKDFDVRDLFSYEVEITPENYEHGKSFLPHVDLQLSPWELIKFHAWIMKAMKHGIKEITAMVPPSIFNNPVPHQIVIDFEDLHRLYRRRHMDVNLVTVFCLMQWQEEVKTQRHKVAYLDPARIHQTEHNFKLNEKVQEQLKAVKTKKAKYDIKEEAHKKERHKVSVYIAKVMLKRVDKDWLMAPYGFDNHWIAIMIIPKIGRAVVLDSADYDRKQYREFIGVLQNAYRLYVMKGRPHPPDWKEIMNIRYNFHCHKQPPGLVLCGYYVCEFLRNSGRCRKYLWPTIDWATETSTTFALTLQGSSNARFVMWRENTLTTVGCWLWMRTATLATGQRTINDCLSLNNWCKY</sequence>
<keyword evidence="3" id="KW-1185">Reference proteome</keyword>
<evidence type="ECO:0000313" key="3">
    <source>
        <dbReference type="Proteomes" id="UP000823388"/>
    </source>
</evidence>
<dbReference type="PANTHER" id="PTHR33018">
    <property type="entry name" value="OS10G0338966 PROTEIN-RELATED"/>
    <property type="match status" value="1"/>
</dbReference>
<organism evidence="2 3">
    <name type="scientific">Panicum virgatum</name>
    <name type="common">Blackwell switchgrass</name>
    <dbReference type="NCBI Taxonomy" id="38727"/>
    <lineage>
        <taxon>Eukaryota</taxon>
        <taxon>Viridiplantae</taxon>
        <taxon>Streptophyta</taxon>
        <taxon>Embryophyta</taxon>
        <taxon>Tracheophyta</taxon>
        <taxon>Spermatophyta</taxon>
        <taxon>Magnoliopsida</taxon>
        <taxon>Liliopsida</taxon>
        <taxon>Poales</taxon>
        <taxon>Poaceae</taxon>
        <taxon>PACMAD clade</taxon>
        <taxon>Panicoideae</taxon>
        <taxon>Panicodae</taxon>
        <taxon>Paniceae</taxon>
        <taxon>Panicinae</taxon>
        <taxon>Panicum</taxon>
        <taxon>Panicum sect. Hiantes</taxon>
    </lineage>
</organism>
<name>A0A8T0NJK5_PANVG</name>
<proteinExistence type="predicted"/>
<comment type="caution">
    <text evidence="2">The sequence shown here is derived from an EMBL/GenBank/DDBJ whole genome shotgun (WGS) entry which is preliminary data.</text>
</comment>
<gene>
    <name evidence="2" type="ORF">PVAP13_9KG144300</name>
</gene>
<dbReference type="Gene3D" id="3.40.395.10">
    <property type="entry name" value="Adenoviral Proteinase, Chain A"/>
    <property type="match status" value="1"/>
</dbReference>
<feature type="region of interest" description="Disordered" evidence="1">
    <location>
        <begin position="75"/>
        <end position="124"/>
    </location>
</feature>
<dbReference type="SUPFAM" id="SSF54001">
    <property type="entry name" value="Cysteine proteinases"/>
    <property type="match status" value="1"/>
</dbReference>
<protein>
    <recommendedName>
        <fullName evidence="4">Ubiquitin-like protease family profile domain-containing protein</fullName>
    </recommendedName>
</protein>
<dbReference type="Proteomes" id="UP000823388">
    <property type="component" value="Chromosome 9K"/>
</dbReference>
<evidence type="ECO:0008006" key="4">
    <source>
        <dbReference type="Google" id="ProtNLM"/>
    </source>
</evidence>
<dbReference type="AlphaFoldDB" id="A0A8T0NJK5"/>
<reference evidence="2" key="1">
    <citation type="submission" date="2020-05" db="EMBL/GenBank/DDBJ databases">
        <title>WGS assembly of Panicum virgatum.</title>
        <authorList>
            <person name="Lovell J.T."/>
            <person name="Jenkins J."/>
            <person name="Shu S."/>
            <person name="Juenger T.E."/>
            <person name="Schmutz J."/>
        </authorList>
    </citation>
    <scope>NUCLEOTIDE SEQUENCE</scope>
    <source>
        <strain evidence="2">AP13</strain>
    </source>
</reference>
<accession>A0A8T0NJK5</accession>
<dbReference type="InterPro" id="IPR038765">
    <property type="entry name" value="Papain-like_cys_pep_sf"/>
</dbReference>
<dbReference type="EMBL" id="CM029053">
    <property type="protein sequence ID" value="KAG2547044.1"/>
    <property type="molecule type" value="Genomic_DNA"/>
</dbReference>